<comment type="caution">
    <text evidence="6">The sequence shown here is derived from an EMBL/GenBank/DDBJ whole genome shotgun (WGS) entry which is preliminary data.</text>
</comment>
<dbReference type="Pfam" id="PF00445">
    <property type="entry name" value="Ribonuclease_T2"/>
    <property type="match status" value="1"/>
</dbReference>
<keyword evidence="3" id="KW-0255">Endonuclease</keyword>
<dbReference type="Gene3D" id="3.90.730.10">
    <property type="entry name" value="Ribonuclease T2-like"/>
    <property type="match status" value="1"/>
</dbReference>
<dbReference type="Proteomes" id="UP001286456">
    <property type="component" value="Unassembled WGS sequence"/>
</dbReference>
<gene>
    <name evidence="6" type="ORF">B0T19DRAFT_423474</name>
</gene>
<reference evidence="6" key="1">
    <citation type="journal article" date="2023" name="Mol. Phylogenet. Evol.">
        <title>Genome-scale phylogeny and comparative genomics of the fungal order Sordariales.</title>
        <authorList>
            <person name="Hensen N."/>
            <person name="Bonometti L."/>
            <person name="Westerberg I."/>
            <person name="Brannstrom I.O."/>
            <person name="Guillou S."/>
            <person name="Cros-Aarteil S."/>
            <person name="Calhoun S."/>
            <person name="Haridas S."/>
            <person name="Kuo A."/>
            <person name="Mondo S."/>
            <person name="Pangilinan J."/>
            <person name="Riley R."/>
            <person name="LaButti K."/>
            <person name="Andreopoulos B."/>
            <person name="Lipzen A."/>
            <person name="Chen C."/>
            <person name="Yan M."/>
            <person name="Daum C."/>
            <person name="Ng V."/>
            <person name="Clum A."/>
            <person name="Steindorff A."/>
            <person name="Ohm R.A."/>
            <person name="Martin F."/>
            <person name="Silar P."/>
            <person name="Natvig D.O."/>
            <person name="Lalanne C."/>
            <person name="Gautier V."/>
            <person name="Ament-Velasquez S.L."/>
            <person name="Kruys A."/>
            <person name="Hutchinson M.I."/>
            <person name="Powell A.J."/>
            <person name="Barry K."/>
            <person name="Miller A.N."/>
            <person name="Grigoriev I.V."/>
            <person name="Debuchy R."/>
            <person name="Gladieux P."/>
            <person name="Hiltunen Thoren M."/>
            <person name="Johannesson H."/>
        </authorList>
    </citation>
    <scope>NUCLEOTIDE SEQUENCE</scope>
    <source>
        <strain evidence="6">SMH4131-1</strain>
    </source>
</reference>
<organism evidence="6 7">
    <name type="scientific">Cercophora scortea</name>
    <dbReference type="NCBI Taxonomy" id="314031"/>
    <lineage>
        <taxon>Eukaryota</taxon>
        <taxon>Fungi</taxon>
        <taxon>Dikarya</taxon>
        <taxon>Ascomycota</taxon>
        <taxon>Pezizomycotina</taxon>
        <taxon>Sordariomycetes</taxon>
        <taxon>Sordariomycetidae</taxon>
        <taxon>Sordariales</taxon>
        <taxon>Lasiosphaeriaceae</taxon>
        <taxon>Cercophora</taxon>
    </lineage>
</organism>
<proteinExistence type="inferred from homology"/>
<comment type="similarity">
    <text evidence="1 4">Belongs to the RNase T2 family.</text>
</comment>
<dbReference type="SUPFAM" id="SSF55895">
    <property type="entry name" value="Ribonuclease Rh-like"/>
    <property type="match status" value="1"/>
</dbReference>
<evidence type="ECO:0000256" key="2">
    <source>
        <dbReference type="ARBA" id="ARBA00012571"/>
    </source>
</evidence>
<dbReference type="InterPro" id="IPR033130">
    <property type="entry name" value="RNase_T2_His_AS_2"/>
</dbReference>
<dbReference type="InterPro" id="IPR001568">
    <property type="entry name" value="RNase_T2-like"/>
</dbReference>
<evidence type="ECO:0000256" key="3">
    <source>
        <dbReference type="ARBA" id="ARBA00022759"/>
    </source>
</evidence>
<dbReference type="GO" id="GO:0006401">
    <property type="term" value="P:RNA catabolic process"/>
    <property type="evidence" value="ECO:0007669"/>
    <property type="project" value="TreeGrafter"/>
</dbReference>
<dbReference type="GO" id="GO:0003723">
    <property type="term" value="F:RNA binding"/>
    <property type="evidence" value="ECO:0007669"/>
    <property type="project" value="InterPro"/>
</dbReference>
<feature type="compositionally biased region" description="Acidic residues" evidence="5">
    <location>
        <begin position="316"/>
        <end position="334"/>
    </location>
</feature>
<accession>A0AAE0MDB6</accession>
<evidence type="ECO:0000256" key="1">
    <source>
        <dbReference type="ARBA" id="ARBA00007469"/>
    </source>
</evidence>
<feature type="region of interest" description="Disordered" evidence="5">
    <location>
        <begin position="179"/>
        <end position="198"/>
    </location>
</feature>
<dbReference type="GO" id="GO:0005576">
    <property type="term" value="C:extracellular region"/>
    <property type="evidence" value="ECO:0007669"/>
    <property type="project" value="TreeGrafter"/>
</dbReference>
<dbReference type="PANTHER" id="PTHR11240">
    <property type="entry name" value="RIBONUCLEASE T2"/>
    <property type="match status" value="1"/>
</dbReference>
<evidence type="ECO:0000256" key="5">
    <source>
        <dbReference type="SAM" id="MobiDB-lite"/>
    </source>
</evidence>
<evidence type="ECO:0000313" key="6">
    <source>
        <dbReference type="EMBL" id="KAK3328025.1"/>
    </source>
</evidence>
<evidence type="ECO:0000313" key="7">
    <source>
        <dbReference type="Proteomes" id="UP001286456"/>
    </source>
</evidence>
<feature type="region of interest" description="Disordered" evidence="5">
    <location>
        <begin position="313"/>
        <end position="334"/>
    </location>
</feature>
<name>A0AAE0MDB6_9PEZI</name>
<reference evidence="6" key="2">
    <citation type="submission" date="2023-06" db="EMBL/GenBank/DDBJ databases">
        <authorList>
            <consortium name="Lawrence Berkeley National Laboratory"/>
            <person name="Haridas S."/>
            <person name="Hensen N."/>
            <person name="Bonometti L."/>
            <person name="Westerberg I."/>
            <person name="Brannstrom I.O."/>
            <person name="Guillou S."/>
            <person name="Cros-Aarteil S."/>
            <person name="Calhoun S."/>
            <person name="Kuo A."/>
            <person name="Mondo S."/>
            <person name="Pangilinan J."/>
            <person name="Riley R."/>
            <person name="Labutti K."/>
            <person name="Andreopoulos B."/>
            <person name="Lipzen A."/>
            <person name="Chen C."/>
            <person name="Yanf M."/>
            <person name="Daum C."/>
            <person name="Ng V."/>
            <person name="Clum A."/>
            <person name="Steindorff A."/>
            <person name="Ohm R."/>
            <person name="Martin F."/>
            <person name="Silar P."/>
            <person name="Natvig D."/>
            <person name="Lalanne C."/>
            <person name="Gautier V."/>
            <person name="Ament-Velasquez S.L."/>
            <person name="Kruys A."/>
            <person name="Hutchinson M.I."/>
            <person name="Powell A.J."/>
            <person name="Barry K."/>
            <person name="Miller A.N."/>
            <person name="Grigoriev I.V."/>
            <person name="Debuchy R."/>
            <person name="Gladieux P."/>
            <person name="Thoren M.H."/>
            <person name="Johannesson H."/>
        </authorList>
    </citation>
    <scope>NUCLEOTIDE SEQUENCE</scope>
    <source>
        <strain evidence="6">SMH4131-1</strain>
    </source>
</reference>
<dbReference type="PROSITE" id="PS00531">
    <property type="entry name" value="RNASE_T2_2"/>
    <property type="match status" value="1"/>
</dbReference>
<dbReference type="EC" id="4.6.1.19" evidence="2"/>
<keyword evidence="3" id="KW-0378">Hydrolase</keyword>
<evidence type="ECO:0000256" key="4">
    <source>
        <dbReference type="RuleBase" id="RU004328"/>
    </source>
</evidence>
<dbReference type="PROSITE" id="PS00530">
    <property type="entry name" value="RNASE_T2_1"/>
    <property type="match status" value="1"/>
</dbReference>
<keyword evidence="3" id="KW-0540">Nuclease</keyword>
<dbReference type="AlphaFoldDB" id="A0AAE0MDB6"/>
<dbReference type="InterPro" id="IPR036430">
    <property type="entry name" value="RNase_T2-like_sf"/>
</dbReference>
<dbReference type="InterPro" id="IPR018188">
    <property type="entry name" value="RNase_T2_His_AS_1"/>
</dbReference>
<protein>
    <recommendedName>
        <fullName evidence="2">ribonuclease T2</fullName>
        <ecNumber evidence="2">4.6.1.19</ecNumber>
    </recommendedName>
</protein>
<dbReference type="PANTHER" id="PTHR11240:SF22">
    <property type="entry name" value="RIBONUCLEASE T2"/>
    <property type="match status" value="1"/>
</dbReference>
<keyword evidence="7" id="KW-1185">Reference proteome</keyword>
<sequence length="334" mass="36752">MASSSLRAIISYAANVVSQLPFSGNGNGLSASFNVRPSSSFYEPLSGAPSCPFDGPMSCHNSTPVAGEDSCCFVYPGGRILLTQFWDREVYAVGAEEDWTLHGLWPDLCDGTYDQFCHMTPRYENVTAVLEQQGQHQLLEFMDRFWLASSGPNSQLWNHEFNKHATCINTLAPSCYGSGSSTGGKDDKDSSSSSGAQRYTPGAEVVDYFTRASALFNTLDTYSALRKAGIVPQARKHYPLADVQKALEIYSGGRVVLRCTGGRRRDVLHEAWYVYYVKGSLQTGEFVPAQHLGREEEAGNCAPWVRYLPKKGVAGEGEEEDEELEEFLGDNDDL</sequence>
<dbReference type="EMBL" id="JAUEPO010000003">
    <property type="protein sequence ID" value="KAK3328025.1"/>
    <property type="molecule type" value="Genomic_DNA"/>
</dbReference>
<dbReference type="GO" id="GO:0033897">
    <property type="term" value="F:ribonuclease T2 activity"/>
    <property type="evidence" value="ECO:0007669"/>
    <property type="project" value="UniProtKB-EC"/>
</dbReference>